<feature type="transmembrane region" description="Helical" evidence="11">
    <location>
        <begin position="42"/>
        <end position="63"/>
    </location>
</feature>
<evidence type="ECO:0000313" key="13">
    <source>
        <dbReference type="Proteomes" id="UP000018896"/>
    </source>
</evidence>
<comment type="subcellular location">
    <subcellularLocation>
        <location evidence="1">Cell membrane</location>
        <topology evidence="1">Multi-pass membrane protein</topology>
    </subcellularLocation>
</comment>
<dbReference type="PANTHER" id="PTHR32196:SF32">
    <property type="entry name" value="XYLOSE TRANSPORT SYSTEM PERMEASE PROTEIN XYLH"/>
    <property type="match status" value="1"/>
</dbReference>
<accession>W4QT08</accession>
<evidence type="ECO:0000256" key="6">
    <source>
        <dbReference type="ARBA" id="ARBA00022692"/>
    </source>
</evidence>
<feature type="transmembrane region" description="Helical" evidence="11">
    <location>
        <begin position="12"/>
        <end position="30"/>
    </location>
</feature>
<comment type="caution">
    <text evidence="12">The sequence shown here is derived from an EMBL/GenBank/DDBJ whole genome shotgun (WGS) entry which is preliminary data.</text>
</comment>
<keyword evidence="8 11" id="KW-0472">Membrane</keyword>
<dbReference type="PANTHER" id="PTHR32196">
    <property type="entry name" value="ABC TRANSPORTER PERMEASE PROTEIN YPHD-RELATED-RELATED"/>
    <property type="match status" value="1"/>
</dbReference>
<feature type="transmembrane region" description="Helical" evidence="11">
    <location>
        <begin position="320"/>
        <end position="346"/>
    </location>
</feature>
<feature type="transmembrane region" description="Helical" evidence="11">
    <location>
        <begin position="96"/>
        <end position="120"/>
    </location>
</feature>
<keyword evidence="13" id="KW-1185">Reference proteome</keyword>
<evidence type="ECO:0000256" key="1">
    <source>
        <dbReference type="ARBA" id="ARBA00004651"/>
    </source>
</evidence>
<evidence type="ECO:0000256" key="3">
    <source>
        <dbReference type="ARBA" id="ARBA00022475"/>
    </source>
</evidence>
<dbReference type="STRING" id="1236973.JCM9157_1852"/>
<keyword evidence="6 11" id="KW-0812">Transmembrane</keyword>
<dbReference type="InterPro" id="IPR001851">
    <property type="entry name" value="ABC_transp_permease"/>
</dbReference>
<evidence type="ECO:0000256" key="4">
    <source>
        <dbReference type="ARBA" id="ARBA00022519"/>
    </source>
</evidence>
<keyword evidence="4" id="KW-0997">Cell inner membrane</keyword>
<dbReference type="eggNOG" id="COG4214">
    <property type="taxonomic scope" value="Bacteria"/>
</dbReference>
<evidence type="ECO:0000256" key="11">
    <source>
        <dbReference type="SAM" id="Phobius"/>
    </source>
</evidence>
<dbReference type="NCBIfam" id="NF040906">
    <property type="entry name" value="GguB"/>
    <property type="match status" value="1"/>
</dbReference>
<feature type="transmembrane region" description="Helical" evidence="11">
    <location>
        <begin position="234"/>
        <end position="251"/>
    </location>
</feature>
<evidence type="ECO:0000256" key="10">
    <source>
        <dbReference type="ARBA" id="ARBA00035686"/>
    </source>
</evidence>
<feature type="transmembrane region" description="Helical" evidence="11">
    <location>
        <begin position="280"/>
        <end position="300"/>
    </location>
</feature>
<keyword evidence="2" id="KW-0813">Transport</keyword>
<name>W4QT08_HALA3</name>
<evidence type="ECO:0000313" key="12">
    <source>
        <dbReference type="EMBL" id="GAE34773.1"/>
    </source>
</evidence>
<dbReference type="Proteomes" id="UP000018896">
    <property type="component" value="Unassembled WGS sequence"/>
</dbReference>
<dbReference type="AlphaFoldDB" id="W4QT08"/>
<comment type="function">
    <text evidence="9">Part of the binding-protein-dependent transport system for D-xylose. Probably responsible for the translocation of the substrate across the membrane.</text>
</comment>
<dbReference type="CDD" id="cd06579">
    <property type="entry name" value="TM_PBP1_transp_AraH_like"/>
    <property type="match status" value="1"/>
</dbReference>
<evidence type="ECO:0000256" key="2">
    <source>
        <dbReference type="ARBA" id="ARBA00022448"/>
    </source>
</evidence>
<gene>
    <name evidence="12" type="ORF">JCM9157_1852</name>
</gene>
<dbReference type="GO" id="GO:0022857">
    <property type="term" value="F:transmembrane transporter activity"/>
    <property type="evidence" value="ECO:0007669"/>
    <property type="project" value="InterPro"/>
</dbReference>
<protein>
    <recommendedName>
        <fullName evidence="10">Xylose transport system permease protein XylH</fullName>
    </recommendedName>
</protein>
<keyword evidence="3" id="KW-1003">Cell membrane</keyword>
<organism evidence="12 13">
    <name type="scientific">Halalkalibacter akibai (strain ATCC 43226 / DSM 21942 / CIP 109018 / JCM 9157 / 1139)</name>
    <name type="common">Bacillus akibai</name>
    <dbReference type="NCBI Taxonomy" id="1236973"/>
    <lineage>
        <taxon>Bacteria</taxon>
        <taxon>Bacillati</taxon>
        <taxon>Bacillota</taxon>
        <taxon>Bacilli</taxon>
        <taxon>Bacillales</taxon>
        <taxon>Bacillaceae</taxon>
        <taxon>Halalkalibacter</taxon>
    </lineage>
</organism>
<dbReference type="OrthoDB" id="9813906at2"/>
<evidence type="ECO:0000256" key="7">
    <source>
        <dbReference type="ARBA" id="ARBA00022989"/>
    </source>
</evidence>
<proteinExistence type="predicted"/>
<evidence type="ECO:0000256" key="9">
    <source>
        <dbReference type="ARBA" id="ARBA00035611"/>
    </source>
</evidence>
<dbReference type="GO" id="GO:0005886">
    <property type="term" value="C:plasma membrane"/>
    <property type="evidence" value="ECO:0007669"/>
    <property type="project" value="UniProtKB-SubCell"/>
</dbReference>
<feature type="transmembrane region" description="Helical" evidence="11">
    <location>
        <begin position="210"/>
        <end position="228"/>
    </location>
</feature>
<keyword evidence="7 11" id="KW-1133">Transmembrane helix</keyword>
<dbReference type="EMBL" id="BAUV01000011">
    <property type="protein sequence ID" value="GAE34773.1"/>
    <property type="molecule type" value="Genomic_DNA"/>
</dbReference>
<dbReference type="RefSeq" id="WP_035663843.1">
    <property type="nucleotide sequence ID" value="NZ_BAUV01000011.1"/>
</dbReference>
<dbReference type="Pfam" id="PF02653">
    <property type="entry name" value="BPD_transp_2"/>
    <property type="match status" value="1"/>
</dbReference>
<evidence type="ECO:0000256" key="5">
    <source>
        <dbReference type="ARBA" id="ARBA00022597"/>
    </source>
</evidence>
<keyword evidence="5" id="KW-0762">Sugar transport</keyword>
<evidence type="ECO:0000256" key="8">
    <source>
        <dbReference type="ARBA" id="ARBA00023136"/>
    </source>
</evidence>
<sequence>MKSLNSLLKNNMRQYSMIIALVLIVILFQILTNGTLLKPLNITNLILQNSYILILAVGMVLVIITGHIDLSVGSVAAFVGAISAILMVNLQMNPVLAVIICLVVGALIGAWQGFWVAYVGIPAFIVTLAGMLLFRGLTLVVLQGQSIAPYPESFQKMSNGFIPDLFGGDGLHLFSIIIGLIISLILIVMELRTRKNQVKYQFEVLPKGLFYAKLVFIFVVVNLFTYVLATYRGIPNILIILFVIIVAYTFVMKKTIIGRHIYAVGGNLKAASLSGVKTKAVTFGVFVNMGVLAALSGLIFAARLNAATPRAGNLFELDAIAAVFIGGASAYGGVGTVIGAVVGGLVMGVMNNGMSILGLGIDWQQAIKGLVLLGAVAFDIINKKKS</sequence>
<reference evidence="12 13" key="1">
    <citation type="journal article" date="2014" name="Genome Announc.">
        <title>Draft Genome Sequences of Three Alkaliphilic Bacillus Strains, Bacillus wakoensis JCM 9140T, Bacillus akibai JCM 9157T, and Bacillus hemicellulosilyticus JCM 9152T.</title>
        <authorList>
            <person name="Yuki M."/>
            <person name="Oshima K."/>
            <person name="Suda W."/>
            <person name="Oshida Y."/>
            <person name="Kitamura K."/>
            <person name="Iida T."/>
            <person name="Hattori M."/>
            <person name="Ohkuma M."/>
        </authorList>
    </citation>
    <scope>NUCLEOTIDE SEQUENCE [LARGE SCALE GENOMIC DNA]</scope>
    <source>
        <strain evidence="12 13">JCM 9157</strain>
    </source>
</reference>
<feature type="transmembrane region" description="Helical" evidence="11">
    <location>
        <begin position="170"/>
        <end position="189"/>
    </location>
</feature>